<accession>A0ACB7ZBY4</accession>
<dbReference type="EMBL" id="CM037162">
    <property type="protein sequence ID" value="KAH7863261.1"/>
    <property type="molecule type" value="Genomic_DNA"/>
</dbReference>
<name>A0ACB7ZBY4_9ERIC</name>
<organism evidence="1 2">
    <name type="scientific">Vaccinium darrowii</name>
    <dbReference type="NCBI Taxonomy" id="229202"/>
    <lineage>
        <taxon>Eukaryota</taxon>
        <taxon>Viridiplantae</taxon>
        <taxon>Streptophyta</taxon>
        <taxon>Embryophyta</taxon>
        <taxon>Tracheophyta</taxon>
        <taxon>Spermatophyta</taxon>
        <taxon>Magnoliopsida</taxon>
        <taxon>eudicotyledons</taxon>
        <taxon>Gunneridae</taxon>
        <taxon>Pentapetalae</taxon>
        <taxon>asterids</taxon>
        <taxon>Ericales</taxon>
        <taxon>Ericaceae</taxon>
        <taxon>Vaccinioideae</taxon>
        <taxon>Vaccinieae</taxon>
        <taxon>Vaccinium</taxon>
    </lineage>
</organism>
<evidence type="ECO:0000313" key="2">
    <source>
        <dbReference type="Proteomes" id="UP000828048"/>
    </source>
</evidence>
<dbReference type="Proteomes" id="UP000828048">
    <property type="component" value="Chromosome 12"/>
</dbReference>
<protein>
    <submittedName>
        <fullName evidence="1">Uncharacterized protein</fullName>
    </submittedName>
</protein>
<gene>
    <name evidence="1" type="ORF">Vadar_015424</name>
</gene>
<keyword evidence="2" id="KW-1185">Reference proteome</keyword>
<reference evidence="1 2" key="1">
    <citation type="journal article" date="2021" name="Hortic Res">
        <title>High-quality reference genome and annotation aids understanding of berry development for evergreen blueberry (Vaccinium darrowii).</title>
        <authorList>
            <person name="Yu J."/>
            <person name="Hulse-Kemp A.M."/>
            <person name="Babiker E."/>
            <person name="Staton M."/>
        </authorList>
    </citation>
    <scope>NUCLEOTIDE SEQUENCE [LARGE SCALE GENOMIC DNA]</scope>
    <source>
        <strain evidence="2">cv. NJ 8807/NJ 8810</strain>
        <tissue evidence="1">Young leaf</tissue>
    </source>
</reference>
<sequence>MATTTTTTTTTTTSKFIKCVTVGDGAVGKTCLLISYTSNKFPTDYVPTVFDNFSANVMVDGQTVNLGLWDTAGQEDYNRLRPLSYRGADVFLLAFSLISRPSFENVSKMWVPELRHYAPLVPVVLVGTKMDLREDEQFKMDYPGASIISTEQGEELKKQIGAVAYVECCAKTQQNVKAVFDAAIKVVLQPPKPKRQKRKQKVCRFVSLLRPLPAFFDAADHLTSSVSVSGASDLVVVGLSVHRVYEVVPLQMEREKVELDRTSRARYEDRAFKTSAGHLSVPSYFTMFVGNLPEEMDEEWMHQIFSGAREHNDDIERNMVEMDANKNNMMDLNGKESKLALEDQLSHAPIAAGMQFGETNEVIGRSCGFMEANEGFRWGEESPAIDYDDVDESKEEVANSMVDMTDPIEVLEIDDDCIDLISADPLINISVLSLTLASVIYLCIWAQPFSNSFISVQNIPSCSQSYSACPPPIVIQSTPADELESALQKASMPNKTVIITVVNKAYVTPHKDNFPSMLDLFLESFWLGEDTRPLLDHLLVVSVDQTAYDRCEFRRLRCYRLETDGVDFGGEKVYMSDDFIKMMWRRTVFLVDVLKHGYNFIFTDTDILWLRNPFPRLGLNETEDLLISDDSSDTPYAELLLNTGFYYIRSNNKTISLFEKWQSMKDNSTGMKEQDVLINLRSKGVFGQLGVNMRILDTFYFHGFCSNKTDVGLVVTVHATCCRSISAKVEDLVAILGSWRRLRAAAASSVGGGDGREYGGGNGTGGLFQWTRHVACWNSWKEDNETTI</sequence>
<evidence type="ECO:0000313" key="1">
    <source>
        <dbReference type="EMBL" id="KAH7863261.1"/>
    </source>
</evidence>
<comment type="caution">
    <text evidence="1">The sequence shown here is derived from an EMBL/GenBank/DDBJ whole genome shotgun (WGS) entry which is preliminary data.</text>
</comment>
<proteinExistence type="predicted"/>